<evidence type="ECO:0000313" key="4">
    <source>
        <dbReference type="Proteomes" id="UP000001351"/>
    </source>
</evidence>
<reference evidence="2 4" key="2">
    <citation type="journal article" date="2011" name="Mol. Biol. Evol.">
        <title>Comparative genomic analysis of fruiting body formation in Myxococcales.</title>
        <authorList>
            <person name="Huntley S."/>
            <person name="Hamann N."/>
            <person name="Wegener-Feldbrugge S."/>
            <person name="Treuner-Lange A."/>
            <person name="Kube M."/>
            <person name="Reinhardt R."/>
            <person name="Klages S."/>
            <person name="Muller R."/>
            <person name="Ronning C.M."/>
            <person name="Nierman W.C."/>
            <person name="Sogaard-Andersen L."/>
        </authorList>
    </citation>
    <scope>NUCLEOTIDE SEQUENCE [LARGE SCALE GENOMIC DNA]</scope>
    <source>
        <strain evidence="2 4">DW4/3-1</strain>
    </source>
</reference>
<feature type="domain" description="DUF4440" evidence="1">
    <location>
        <begin position="46"/>
        <end position="163"/>
    </location>
</feature>
<gene>
    <name evidence="2" type="ordered locus">STAUR_5476</name>
    <name evidence="3" type="ORF">STIAU_7552</name>
</gene>
<keyword evidence="4" id="KW-1185">Reference proteome</keyword>
<dbReference type="Proteomes" id="UP000032702">
    <property type="component" value="Unassembled WGS sequence"/>
</dbReference>
<evidence type="ECO:0000313" key="2">
    <source>
        <dbReference type="EMBL" id="ADO73246.1"/>
    </source>
</evidence>
<dbReference type="OrthoDB" id="122531at2"/>
<dbReference type="InterPro" id="IPR027843">
    <property type="entry name" value="DUF4440"/>
</dbReference>
<dbReference type="InterPro" id="IPR032710">
    <property type="entry name" value="NTF2-like_dom_sf"/>
</dbReference>
<reference evidence="3 5" key="1">
    <citation type="submission" date="2006-04" db="EMBL/GenBank/DDBJ databases">
        <authorList>
            <person name="Nierman W.C."/>
        </authorList>
    </citation>
    <scope>NUCLEOTIDE SEQUENCE [LARGE SCALE GENOMIC DNA]</scope>
    <source>
        <strain evidence="3 5">DW4/3-1</strain>
    </source>
</reference>
<proteinExistence type="predicted"/>
<dbReference type="KEGG" id="sur:STAUR_5476"/>
<dbReference type="AlphaFoldDB" id="Q094S6"/>
<dbReference type="PATRIC" id="fig|378806.16.peg.6461"/>
<sequence>MLPPPLFLLDGHMTRLVPVAPVLAWLFLFSTACAHGNPAQDERDLQQLVAVQAEAWNSGDAVAWSKDFAQDADFINIVGSVFEGREQIEQRHAAIFSTLFKGSQAKVTVRKIVFPQEDIAVVDTTHEVTGHSGLPPGVRDTEPGLLRTRMRYVMQKRSGQWRILAGQNTDVKPAP</sequence>
<dbReference type="Pfam" id="PF14534">
    <property type="entry name" value="DUF4440"/>
    <property type="match status" value="1"/>
</dbReference>
<dbReference type="NCBIfam" id="TIGR02246">
    <property type="entry name" value="SgcJ/EcaC family oxidoreductase"/>
    <property type="match status" value="1"/>
</dbReference>
<dbReference type="eggNOG" id="COG4319">
    <property type="taxonomic scope" value="Bacteria"/>
</dbReference>
<dbReference type="HOGENOM" id="CLU_129336_1_0_7"/>
<accession>Q094S6</accession>
<evidence type="ECO:0000259" key="1">
    <source>
        <dbReference type="Pfam" id="PF14534"/>
    </source>
</evidence>
<dbReference type="Proteomes" id="UP000001351">
    <property type="component" value="Chromosome"/>
</dbReference>
<dbReference type="STRING" id="378806.STAUR_5476"/>
<protein>
    <submittedName>
        <fullName evidence="2">Conserved uncharacterized protein</fullName>
    </submittedName>
</protein>
<evidence type="ECO:0000313" key="3">
    <source>
        <dbReference type="EMBL" id="EAU67248.1"/>
    </source>
</evidence>
<name>Q094S6_STIAD</name>
<dbReference type="Gene3D" id="3.10.450.50">
    <property type="match status" value="1"/>
</dbReference>
<dbReference type="EMBL" id="CP002271">
    <property type="protein sequence ID" value="ADO73246.1"/>
    <property type="molecule type" value="Genomic_DNA"/>
</dbReference>
<evidence type="ECO:0000313" key="5">
    <source>
        <dbReference type="Proteomes" id="UP000032702"/>
    </source>
</evidence>
<dbReference type="InterPro" id="IPR011944">
    <property type="entry name" value="Steroid_delta5-4_isomerase"/>
</dbReference>
<dbReference type="EMBL" id="AAMD01000037">
    <property type="protein sequence ID" value="EAU67248.1"/>
    <property type="molecule type" value="Genomic_DNA"/>
</dbReference>
<organism evidence="3 5">
    <name type="scientific">Stigmatella aurantiaca (strain DW4/3-1)</name>
    <dbReference type="NCBI Taxonomy" id="378806"/>
    <lineage>
        <taxon>Bacteria</taxon>
        <taxon>Pseudomonadati</taxon>
        <taxon>Myxococcota</taxon>
        <taxon>Myxococcia</taxon>
        <taxon>Myxococcales</taxon>
        <taxon>Cystobacterineae</taxon>
        <taxon>Archangiaceae</taxon>
        <taxon>Stigmatella</taxon>
    </lineage>
</organism>
<dbReference type="SUPFAM" id="SSF54427">
    <property type="entry name" value="NTF2-like"/>
    <property type="match status" value="1"/>
</dbReference>